<accession>A0AAV6TCZ9</accession>
<proteinExistence type="predicted"/>
<sequence length="66" mass="6792">MGHSVCAPRCSAGGIQCLPSLACFTHVSASCEWSGPRAVPPPSGNYFWGNMVHIVIVASGCGWGVS</sequence>
<gene>
    <name evidence="1" type="ORF">JTE90_015814</name>
</gene>
<dbReference type="AlphaFoldDB" id="A0AAV6TCZ9"/>
<reference evidence="1 2" key="1">
    <citation type="journal article" date="2022" name="Nat. Ecol. Evol.">
        <title>A masculinizing supergene underlies an exaggerated male reproductive morph in a spider.</title>
        <authorList>
            <person name="Hendrickx F."/>
            <person name="De Corte Z."/>
            <person name="Sonet G."/>
            <person name="Van Belleghem S.M."/>
            <person name="Kostlbacher S."/>
            <person name="Vangestel C."/>
        </authorList>
    </citation>
    <scope>NUCLEOTIDE SEQUENCE [LARGE SCALE GENOMIC DNA]</scope>
    <source>
        <strain evidence="1">W744_W776</strain>
    </source>
</reference>
<dbReference type="Proteomes" id="UP000827092">
    <property type="component" value="Unassembled WGS sequence"/>
</dbReference>
<keyword evidence="2" id="KW-1185">Reference proteome</keyword>
<dbReference type="EMBL" id="JAFNEN010006595">
    <property type="protein sequence ID" value="KAG8155790.1"/>
    <property type="molecule type" value="Genomic_DNA"/>
</dbReference>
<evidence type="ECO:0000313" key="1">
    <source>
        <dbReference type="EMBL" id="KAG8155790.1"/>
    </source>
</evidence>
<organism evidence="1 2">
    <name type="scientific">Oedothorax gibbosus</name>
    <dbReference type="NCBI Taxonomy" id="931172"/>
    <lineage>
        <taxon>Eukaryota</taxon>
        <taxon>Metazoa</taxon>
        <taxon>Ecdysozoa</taxon>
        <taxon>Arthropoda</taxon>
        <taxon>Chelicerata</taxon>
        <taxon>Arachnida</taxon>
        <taxon>Araneae</taxon>
        <taxon>Araneomorphae</taxon>
        <taxon>Entelegynae</taxon>
        <taxon>Araneoidea</taxon>
        <taxon>Linyphiidae</taxon>
        <taxon>Erigoninae</taxon>
        <taxon>Oedothorax</taxon>
    </lineage>
</organism>
<evidence type="ECO:0000313" key="2">
    <source>
        <dbReference type="Proteomes" id="UP000827092"/>
    </source>
</evidence>
<comment type="caution">
    <text evidence="1">The sequence shown here is derived from an EMBL/GenBank/DDBJ whole genome shotgun (WGS) entry which is preliminary data.</text>
</comment>
<protein>
    <submittedName>
        <fullName evidence="1">Uncharacterized protein</fullName>
    </submittedName>
</protein>
<name>A0AAV6TCZ9_9ARAC</name>